<evidence type="ECO:0000256" key="1">
    <source>
        <dbReference type="SAM" id="MobiDB-lite"/>
    </source>
</evidence>
<proteinExistence type="predicted"/>
<dbReference type="EMBL" id="BAABDQ010000034">
    <property type="protein sequence ID" value="GAA3599646.1"/>
    <property type="molecule type" value="Genomic_DNA"/>
</dbReference>
<comment type="caution">
    <text evidence="2">The sequence shown here is derived from an EMBL/GenBank/DDBJ whole genome shotgun (WGS) entry which is preliminary data.</text>
</comment>
<accession>A0ABP6Z9U2</accession>
<keyword evidence="3" id="KW-1185">Reference proteome</keyword>
<dbReference type="Proteomes" id="UP001500630">
    <property type="component" value="Unassembled WGS sequence"/>
</dbReference>
<sequence>MDLTHDGQHGPEASAVPAAAQPRRQGMWSPYNTFKGGFADGMSKLAGPFR</sequence>
<protein>
    <submittedName>
        <fullName evidence="2">Uncharacterized protein</fullName>
    </submittedName>
</protein>
<name>A0ABP6Z9U2_9ACTN</name>
<gene>
    <name evidence="2" type="ORF">GCM10022419_099380</name>
</gene>
<reference evidence="3" key="1">
    <citation type="journal article" date="2019" name="Int. J. Syst. Evol. Microbiol.">
        <title>The Global Catalogue of Microorganisms (GCM) 10K type strain sequencing project: providing services to taxonomists for standard genome sequencing and annotation.</title>
        <authorList>
            <consortium name="The Broad Institute Genomics Platform"/>
            <consortium name="The Broad Institute Genome Sequencing Center for Infectious Disease"/>
            <person name="Wu L."/>
            <person name="Ma J."/>
        </authorList>
    </citation>
    <scope>NUCLEOTIDE SEQUENCE [LARGE SCALE GENOMIC DNA]</scope>
    <source>
        <strain evidence="3">JCM 17326</strain>
    </source>
</reference>
<organism evidence="2 3">
    <name type="scientific">Nonomuraea rosea</name>
    <dbReference type="NCBI Taxonomy" id="638574"/>
    <lineage>
        <taxon>Bacteria</taxon>
        <taxon>Bacillati</taxon>
        <taxon>Actinomycetota</taxon>
        <taxon>Actinomycetes</taxon>
        <taxon>Streptosporangiales</taxon>
        <taxon>Streptosporangiaceae</taxon>
        <taxon>Nonomuraea</taxon>
    </lineage>
</organism>
<evidence type="ECO:0000313" key="3">
    <source>
        <dbReference type="Proteomes" id="UP001500630"/>
    </source>
</evidence>
<feature type="region of interest" description="Disordered" evidence="1">
    <location>
        <begin position="1"/>
        <end position="28"/>
    </location>
</feature>
<evidence type="ECO:0000313" key="2">
    <source>
        <dbReference type="EMBL" id="GAA3599646.1"/>
    </source>
</evidence>